<dbReference type="SUPFAM" id="SSF88946">
    <property type="entry name" value="Sigma2 domain of RNA polymerase sigma factors"/>
    <property type="match status" value="1"/>
</dbReference>
<dbReference type="Pfam" id="PF08281">
    <property type="entry name" value="Sigma70_r4_2"/>
    <property type="match status" value="1"/>
</dbReference>
<dbReference type="Proteomes" id="UP000734823">
    <property type="component" value="Unassembled WGS sequence"/>
</dbReference>
<dbReference type="PANTHER" id="PTHR43133">
    <property type="entry name" value="RNA POLYMERASE ECF-TYPE SIGMA FACTO"/>
    <property type="match status" value="1"/>
</dbReference>
<comment type="caution">
    <text evidence="8">The sequence shown here is derived from an EMBL/GenBank/DDBJ whole genome shotgun (WGS) entry which is preliminary data.</text>
</comment>
<keyword evidence="5" id="KW-0804">Transcription</keyword>
<dbReference type="NCBIfam" id="TIGR02983">
    <property type="entry name" value="SigE-fam_strep"/>
    <property type="match status" value="1"/>
</dbReference>
<proteinExistence type="inferred from homology"/>
<dbReference type="CDD" id="cd06171">
    <property type="entry name" value="Sigma70_r4"/>
    <property type="match status" value="1"/>
</dbReference>
<evidence type="ECO:0000259" key="7">
    <source>
        <dbReference type="Pfam" id="PF08281"/>
    </source>
</evidence>
<accession>A0ABR7L213</accession>
<comment type="similarity">
    <text evidence="1">Belongs to the sigma-70 factor family. ECF subfamily.</text>
</comment>
<keyword evidence="9" id="KW-1185">Reference proteome</keyword>
<dbReference type="NCBIfam" id="TIGR02937">
    <property type="entry name" value="sigma70-ECF"/>
    <property type="match status" value="1"/>
</dbReference>
<gene>
    <name evidence="8" type="ORF">GPZ80_06010</name>
</gene>
<dbReference type="PANTHER" id="PTHR43133:SF50">
    <property type="entry name" value="ECF RNA POLYMERASE SIGMA FACTOR SIGM"/>
    <property type="match status" value="1"/>
</dbReference>
<organism evidence="8 9">
    <name type="scientific">Actinokineospora xionganensis</name>
    <dbReference type="NCBI Taxonomy" id="2684470"/>
    <lineage>
        <taxon>Bacteria</taxon>
        <taxon>Bacillati</taxon>
        <taxon>Actinomycetota</taxon>
        <taxon>Actinomycetes</taxon>
        <taxon>Pseudonocardiales</taxon>
        <taxon>Pseudonocardiaceae</taxon>
        <taxon>Actinokineospora</taxon>
    </lineage>
</organism>
<evidence type="ECO:0000313" key="8">
    <source>
        <dbReference type="EMBL" id="MBC6446729.1"/>
    </source>
</evidence>
<feature type="domain" description="RNA polymerase sigma factor 70 region 4 type 2" evidence="7">
    <location>
        <begin position="108"/>
        <end position="157"/>
    </location>
</feature>
<dbReference type="InterPro" id="IPR013324">
    <property type="entry name" value="RNA_pol_sigma_r3/r4-like"/>
</dbReference>
<keyword evidence="4" id="KW-0238">DNA-binding</keyword>
<dbReference type="InterPro" id="IPR013249">
    <property type="entry name" value="RNA_pol_sigma70_r4_t2"/>
</dbReference>
<evidence type="ECO:0000313" key="9">
    <source>
        <dbReference type="Proteomes" id="UP000734823"/>
    </source>
</evidence>
<evidence type="ECO:0000256" key="2">
    <source>
        <dbReference type="ARBA" id="ARBA00023015"/>
    </source>
</evidence>
<dbReference type="InterPro" id="IPR039425">
    <property type="entry name" value="RNA_pol_sigma-70-like"/>
</dbReference>
<evidence type="ECO:0000259" key="6">
    <source>
        <dbReference type="Pfam" id="PF04542"/>
    </source>
</evidence>
<keyword evidence="2" id="KW-0805">Transcription regulation</keyword>
<dbReference type="InterPro" id="IPR013325">
    <property type="entry name" value="RNA_pol_sigma_r2"/>
</dbReference>
<dbReference type="InterPro" id="IPR036388">
    <property type="entry name" value="WH-like_DNA-bd_sf"/>
</dbReference>
<dbReference type="InterPro" id="IPR014325">
    <property type="entry name" value="RNA_pol_sigma-E_actinobac"/>
</dbReference>
<keyword evidence="3" id="KW-0731">Sigma factor</keyword>
<dbReference type="Gene3D" id="1.10.1740.10">
    <property type="match status" value="1"/>
</dbReference>
<protein>
    <submittedName>
        <fullName evidence="8">SigE family RNA polymerase sigma factor</fullName>
    </submittedName>
</protein>
<feature type="domain" description="RNA polymerase sigma-70 region 2" evidence="6">
    <location>
        <begin position="11"/>
        <end position="77"/>
    </location>
</feature>
<dbReference type="InterPro" id="IPR014284">
    <property type="entry name" value="RNA_pol_sigma-70_dom"/>
</dbReference>
<dbReference type="Gene3D" id="1.10.10.10">
    <property type="entry name" value="Winged helix-like DNA-binding domain superfamily/Winged helix DNA-binding domain"/>
    <property type="match status" value="1"/>
</dbReference>
<evidence type="ECO:0000256" key="3">
    <source>
        <dbReference type="ARBA" id="ARBA00023082"/>
    </source>
</evidence>
<dbReference type="EMBL" id="JABVED010000002">
    <property type="protein sequence ID" value="MBC6446729.1"/>
    <property type="molecule type" value="Genomic_DNA"/>
</dbReference>
<dbReference type="InterPro" id="IPR007627">
    <property type="entry name" value="RNA_pol_sigma70_r2"/>
</dbReference>
<sequence>MRDDEDFRVFAREHARTLRRSAYLFCGDWHTAEDLVQATLVKIYRSWSRLGKRDTVHNYARTVLLRTWLDEKRKPWRRREPVGSEVPDTADPTIDIAEGVSRSWDRDVVHKALLTLAPRQRAVLILRYFDELSVAETARVMRCTEGTVKSQAARGLDSLRAAVARLSEGELTHA</sequence>
<dbReference type="RefSeq" id="WP_187218841.1">
    <property type="nucleotide sequence ID" value="NZ_JABVED010000002.1"/>
</dbReference>
<name>A0ABR7L213_9PSEU</name>
<dbReference type="SUPFAM" id="SSF88659">
    <property type="entry name" value="Sigma3 and sigma4 domains of RNA polymerase sigma factors"/>
    <property type="match status" value="1"/>
</dbReference>
<evidence type="ECO:0000256" key="5">
    <source>
        <dbReference type="ARBA" id="ARBA00023163"/>
    </source>
</evidence>
<reference evidence="8 9" key="1">
    <citation type="submission" date="2020-06" db="EMBL/GenBank/DDBJ databases">
        <title>Actinokineospora xiongansis sp. nov., isolated from soil of Baiyangdian.</title>
        <authorList>
            <person name="Zhang X."/>
        </authorList>
    </citation>
    <scope>NUCLEOTIDE SEQUENCE [LARGE SCALE GENOMIC DNA]</scope>
    <source>
        <strain evidence="8 9">HBU206404</strain>
    </source>
</reference>
<dbReference type="Pfam" id="PF04542">
    <property type="entry name" value="Sigma70_r2"/>
    <property type="match status" value="1"/>
</dbReference>
<evidence type="ECO:0000256" key="1">
    <source>
        <dbReference type="ARBA" id="ARBA00010641"/>
    </source>
</evidence>
<evidence type="ECO:0000256" key="4">
    <source>
        <dbReference type="ARBA" id="ARBA00023125"/>
    </source>
</evidence>